<proteinExistence type="predicted"/>
<dbReference type="InterPro" id="IPR050624">
    <property type="entry name" value="HTH-type_Tx_Regulator"/>
</dbReference>
<sequence length="191" mass="22150">MENLLDKKTCILESALGLIHEQGFHGCPISQVAKNAGVAAGTIYTYFESKDEMILVIYDYALNKIKKYVSELDDSSLDFKSRFFHYWQNLSEFYVQNPTIHGFYDQFLNSPYYTEANQNQVNAWHEWSCAFFQQGIEQEALKNINPTILSIMVNSNINSVVRIKNNFKTKLARKNVDLEEISQLLWEGIKK</sequence>
<evidence type="ECO:0000259" key="3">
    <source>
        <dbReference type="PROSITE" id="PS50977"/>
    </source>
</evidence>
<gene>
    <name evidence="4" type="ORF">J0A69_10560</name>
</gene>
<dbReference type="Pfam" id="PF22604">
    <property type="entry name" value="TetR_HI_0893_C"/>
    <property type="match status" value="1"/>
</dbReference>
<reference evidence="4 5" key="1">
    <citation type="submission" date="2021-03" db="EMBL/GenBank/DDBJ databases">
        <title>novel species isolated from a fishpond in China.</title>
        <authorList>
            <person name="Lu H."/>
            <person name="Cai Z."/>
        </authorList>
    </citation>
    <scope>NUCLEOTIDE SEQUENCE [LARGE SCALE GENOMIC DNA]</scope>
    <source>
        <strain evidence="4 5">YJ13C</strain>
    </source>
</reference>
<evidence type="ECO:0000256" key="1">
    <source>
        <dbReference type="ARBA" id="ARBA00023125"/>
    </source>
</evidence>
<dbReference type="InterPro" id="IPR054422">
    <property type="entry name" value="TetR-like_HI_0893_C"/>
</dbReference>
<dbReference type="PANTHER" id="PTHR43479">
    <property type="entry name" value="ACREF/ENVCD OPERON REPRESSOR-RELATED"/>
    <property type="match status" value="1"/>
</dbReference>
<dbReference type="Pfam" id="PF00440">
    <property type="entry name" value="TetR_N"/>
    <property type="match status" value="1"/>
</dbReference>
<dbReference type="EMBL" id="JAFKCU010000002">
    <property type="protein sequence ID" value="MBN7815876.1"/>
    <property type="molecule type" value="Genomic_DNA"/>
</dbReference>
<dbReference type="Proteomes" id="UP000664480">
    <property type="component" value="Unassembled WGS sequence"/>
</dbReference>
<keyword evidence="5" id="KW-1185">Reference proteome</keyword>
<evidence type="ECO:0000313" key="5">
    <source>
        <dbReference type="Proteomes" id="UP000664480"/>
    </source>
</evidence>
<dbReference type="RefSeq" id="WP_206586520.1">
    <property type="nucleotide sequence ID" value="NZ_JAFKCU010000002.1"/>
</dbReference>
<dbReference type="SUPFAM" id="SSF48498">
    <property type="entry name" value="Tetracyclin repressor-like, C-terminal domain"/>
    <property type="match status" value="1"/>
</dbReference>
<name>A0ABS3CH73_9BACT</name>
<dbReference type="PRINTS" id="PR00455">
    <property type="entry name" value="HTHTETR"/>
</dbReference>
<feature type="domain" description="HTH tetR-type" evidence="3">
    <location>
        <begin position="5"/>
        <end position="65"/>
    </location>
</feature>
<dbReference type="InterPro" id="IPR036271">
    <property type="entry name" value="Tet_transcr_reg_TetR-rel_C_sf"/>
</dbReference>
<evidence type="ECO:0000256" key="2">
    <source>
        <dbReference type="PROSITE-ProRule" id="PRU00335"/>
    </source>
</evidence>
<protein>
    <submittedName>
        <fullName evidence="4">TetR/AcrR family transcriptional regulator</fullName>
    </submittedName>
</protein>
<accession>A0ABS3CH73</accession>
<comment type="caution">
    <text evidence="4">The sequence shown here is derived from an EMBL/GenBank/DDBJ whole genome shotgun (WGS) entry which is preliminary data.</text>
</comment>
<feature type="DNA-binding region" description="H-T-H motif" evidence="2">
    <location>
        <begin position="28"/>
        <end position="47"/>
    </location>
</feature>
<keyword evidence="1 2" id="KW-0238">DNA-binding</keyword>
<evidence type="ECO:0000313" key="4">
    <source>
        <dbReference type="EMBL" id="MBN7815876.1"/>
    </source>
</evidence>
<dbReference type="SUPFAM" id="SSF46689">
    <property type="entry name" value="Homeodomain-like"/>
    <property type="match status" value="1"/>
</dbReference>
<dbReference type="Gene3D" id="1.10.357.10">
    <property type="entry name" value="Tetracycline Repressor, domain 2"/>
    <property type="match status" value="1"/>
</dbReference>
<dbReference type="InterPro" id="IPR009057">
    <property type="entry name" value="Homeodomain-like_sf"/>
</dbReference>
<dbReference type="PROSITE" id="PS50977">
    <property type="entry name" value="HTH_TETR_2"/>
    <property type="match status" value="1"/>
</dbReference>
<organism evidence="4 5">
    <name type="scientific">Algoriphagus pacificus</name>
    <dbReference type="NCBI Taxonomy" id="2811234"/>
    <lineage>
        <taxon>Bacteria</taxon>
        <taxon>Pseudomonadati</taxon>
        <taxon>Bacteroidota</taxon>
        <taxon>Cytophagia</taxon>
        <taxon>Cytophagales</taxon>
        <taxon>Cyclobacteriaceae</taxon>
        <taxon>Algoriphagus</taxon>
    </lineage>
</organism>
<dbReference type="PANTHER" id="PTHR43479:SF11">
    <property type="entry name" value="ACREF_ENVCD OPERON REPRESSOR-RELATED"/>
    <property type="match status" value="1"/>
</dbReference>
<dbReference type="InterPro" id="IPR001647">
    <property type="entry name" value="HTH_TetR"/>
</dbReference>